<comment type="caution">
    <text evidence="8">The sequence shown here is derived from an EMBL/GenBank/DDBJ whole genome shotgun (WGS) entry which is preliminary data.</text>
</comment>
<comment type="similarity">
    <text evidence="5">Belongs to the ClpA/ClpB family.</text>
</comment>
<evidence type="ECO:0000256" key="1">
    <source>
        <dbReference type="ARBA" id="ARBA00022737"/>
    </source>
</evidence>
<evidence type="ECO:0000259" key="6">
    <source>
        <dbReference type="SMART" id="SM00382"/>
    </source>
</evidence>
<evidence type="ECO:0000256" key="2">
    <source>
        <dbReference type="ARBA" id="ARBA00022741"/>
    </source>
</evidence>
<dbReference type="Pfam" id="PF00004">
    <property type="entry name" value="AAA"/>
    <property type="match status" value="1"/>
</dbReference>
<dbReference type="Pfam" id="PF07724">
    <property type="entry name" value="AAA_2"/>
    <property type="match status" value="1"/>
</dbReference>
<dbReference type="Gene3D" id="1.10.1780.10">
    <property type="entry name" value="Clp, N-terminal domain"/>
    <property type="match status" value="1"/>
</dbReference>
<dbReference type="InterPro" id="IPR041546">
    <property type="entry name" value="ClpA/ClpB_AAA_lid"/>
</dbReference>
<dbReference type="SMART" id="SM00382">
    <property type="entry name" value="AAA"/>
    <property type="match status" value="2"/>
</dbReference>
<reference evidence="8" key="1">
    <citation type="submission" date="2020-10" db="EMBL/GenBank/DDBJ databases">
        <authorList>
            <person name="Gilroy R."/>
        </authorList>
    </citation>
    <scope>NUCLEOTIDE SEQUENCE</scope>
    <source>
        <strain evidence="8">10532</strain>
    </source>
</reference>
<feature type="domain" description="Clp ATPase C-terminal" evidence="7">
    <location>
        <begin position="683"/>
        <end position="772"/>
    </location>
</feature>
<dbReference type="GO" id="GO:0005524">
    <property type="term" value="F:ATP binding"/>
    <property type="evidence" value="ECO:0007669"/>
    <property type="project" value="UniProtKB-KW"/>
</dbReference>
<dbReference type="InterPro" id="IPR019489">
    <property type="entry name" value="Clp_ATPase_C"/>
</dbReference>
<dbReference type="Pfam" id="PF17871">
    <property type="entry name" value="AAA_lid_9"/>
    <property type="match status" value="1"/>
</dbReference>
<dbReference type="Gene3D" id="3.40.50.300">
    <property type="entry name" value="P-loop containing nucleotide triphosphate hydrolases"/>
    <property type="match status" value="2"/>
</dbReference>
<dbReference type="InterPro" id="IPR028299">
    <property type="entry name" value="ClpA/B_CS2"/>
</dbReference>
<feature type="domain" description="AAA+ ATPase" evidence="6">
    <location>
        <begin position="516"/>
        <end position="680"/>
    </location>
</feature>
<protein>
    <submittedName>
        <fullName evidence="8">AAA family ATPase</fullName>
    </submittedName>
</protein>
<keyword evidence="2 5" id="KW-0547">Nucleotide-binding</keyword>
<name>A0A9D9HR97_9SPIR</name>
<keyword evidence="4 5" id="KW-0143">Chaperone</keyword>
<evidence type="ECO:0000259" key="7">
    <source>
        <dbReference type="SMART" id="SM01086"/>
    </source>
</evidence>
<dbReference type="InterPro" id="IPR027417">
    <property type="entry name" value="P-loop_NTPase"/>
</dbReference>
<proteinExistence type="inferred from homology"/>
<evidence type="ECO:0000256" key="3">
    <source>
        <dbReference type="ARBA" id="ARBA00022840"/>
    </source>
</evidence>
<dbReference type="InterPro" id="IPR050130">
    <property type="entry name" value="ClpA_ClpB"/>
</dbReference>
<sequence>MEISKHFRYVISRTFDLVAEYQHEMITPEHILLVVLRDNNDSELLKAAGVNLPLAIEYTEEYLKTYIPEIQDKNSDPVASVGFRNILARAINNVQACGKKILTTGAVLVSMLDEVENGCSIFLYNAGINRLKLMDLVSHSLPEEDTVPAEENDLFSLTTDMEDRTFDSLGDENFRDSYFTKSENFPDESGKSIFENFVTDMVEEAKAGKYDPLLGREKELNRTLEILGRRTKNNPLHVGEPGVGKTAIACGLANLIAQGKIPPALNGISLYKIDMATLVAGSKYRGDFEERLLAIIRELSKKPFPVLYIDEMQTIVKAGSGDSDSMDASSILKPVLAEGKIRCIGSITYQDYSKFIEKDRALQRRFQKIDVSEPSREDTIKILTGLKKRYEDFHKVIYPQESIEYAVDLSGKYIRDQFWPDKAIDVIDEAGATLKTHEKDRNGDSGTIRVSKELISEIVAKIARVPKEQVSTSEKDALLRIEKELPSVVIGQPEAVRKVLYSIKRSRAGFRNPEKTISNFLFVGPTGVGKTLLAKTLSQLMGIPLVRFDMSEYQEKHTVSRLIGAPPGYVGSENGGLLTDAIRRQPYCVLLLDEVEKAHSDIYNVLLQVMDYASLTDSQGRKADFRNVILIMTSNAGANEIGKNLIGFGAGKVSDSALKAAVERIFPPEFRNRLDAVVPFTALSRESIGLIVQREIKKISLVFESKNKKLKVSSECFDLITDMCFNGEFGARDVERIIEESIVTPLIDSILYGESQGESLCRAFVKDGKISTEMLPCKTLESVKLN</sequence>
<dbReference type="SUPFAM" id="SSF52540">
    <property type="entry name" value="P-loop containing nucleoside triphosphate hydrolases"/>
    <property type="match status" value="2"/>
</dbReference>
<evidence type="ECO:0000256" key="4">
    <source>
        <dbReference type="ARBA" id="ARBA00023186"/>
    </source>
</evidence>
<dbReference type="SUPFAM" id="SSF81923">
    <property type="entry name" value="Double Clp-N motif"/>
    <property type="match status" value="1"/>
</dbReference>
<dbReference type="InterPro" id="IPR001270">
    <property type="entry name" value="ClpA/B"/>
</dbReference>
<feature type="domain" description="AAA+ ATPase" evidence="6">
    <location>
        <begin position="231"/>
        <end position="376"/>
    </location>
</feature>
<dbReference type="PROSITE" id="PS00871">
    <property type="entry name" value="CLPAB_2"/>
    <property type="match status" value="1"/>
</dbReference>
<dbReference type="PANTHER" id="PTHR11638:SF111">
    <property type="entry name" value="ATP-DEPENDENT CLP PROTEASE ATP-BINDING SUBUNIT CLPA"/>
    <property type="match status" value="1"/>
</dbReference>
<dbReference type="Pfam" id="PF02861">
    <property type="entry name" value="Clp_N"/>
    <property type="match status" value="1"/>
</dbReference>
<dbReference type="GO" id="GO:0005737">
    <property type="term" value="C:cytoplasm"/>
    <property type="evidence" value="ECO:0007669"/>
    <property type="project" value="TreeGrafter"/>
</dbReference>
<gene>
    <name evidence="8" type="ORF">IAA81_09745</name>
</gene>
<dbReference type="CDD" id="cd19499">
    <property type="entry name" value="RecA-like_ClpB_Hsp104-like"/>
    <property type="match status" value="1"/>
</dbReference>
<dbReference type="InterPro" id="IPR018368">
    <property type="entry name" value="ClpA/B_CS1"/>
</dbReference>
<dbReference type="InterPro" id="IPR003593">
    <property type="entry name" value="AAA+_ATPase"/>
</dbReference>
<dbReference type="InterPro" id="IPR036628">
    <property type="entry name" value="Clp_N_dom_sf"/>
</dbReference>
<keyword evidence="1" id="KW-0677">Repeat</keyword>
<dbReference type="Pfam" id="PF10431">
    <property type="entry name" value="ClpB_D2-small"/>
    <property type="match status" value="1"/>
</dbReference>
<evidence type="ECO:0000256" key="5">
    <source>
        <dbReference type="RuleBase" id="RU004432"/>
    </source>
</evidence>
<organism evidence="8 9">
    <name type="scientific">Candidatus Gallitreponema excrementavium</name>
    <dbReference type="NCBI Taxonomy" id="2840840"/>
    <lineage>
        <taxon>Bacteria</taxon>
        <taxon>Pseudomonadati</taxon>
        <taxon>Spirochaetota</taxon>
        <taxon>Spirochaetia</taxon>
        <taxon>Spirochaetales</taxon>
        <taxon>Candidatus Gallitreponema</taxon>
    </lineage>
</organism>
<dbReference type="EMBL" id="JADIMM010000111">
    <property type="protein sequence ID" value="MBO8458490.1"/>
    <property type="molecule type" value="Genomic_DNA"/>
</dbReference>
<dbReference type="InterPro" id="IPR004176">
    <property type="entry name" value="Clp_R_N"/>
</dbReference>
<dbReference type="FunFam" id="3.40.50.300:FF:000025">
    <property type="entry name" value="ATP-dependent Clp protease subunit"/>
    <property type="match status" value="1"/>
</dbReference>
<dbReference type="Proteomes" id="UP000823638">
    <property type="component" value="Unassembled WGS sequence"/>
</dbReference>
<keyword evidence="3 5" id="KW-0067">ATP-binding</keyword>
<dbReference type="InterPro" id="IPR003959">
    <property type="entry name" value="ATPase_AAA_core"/>
</dbReference>
<dbReference type="SMART" id="SM01086">
    <property type="entry name" value="ClpB_D2-small"/>
    <property type="match status" value="1"/>
</dbReference>
<evidence type="ECO:0000313" key="8">
    <source>
        <dbReference type="EMBL" id="MBO8458490.1"/>
    </source>
</evidence>
<dbReference type="CDD" id="cd00009">
    <property type="entry name" value="AAA"/>
    <property type="match status" value="1"/>
</dbReference>
<accession>A0A9D9HR97</accession>
<evidence type="ECO:0000313" key="9">
    <source>
        <dbReference type="Proteomes" id="UP000823638"/>
    </source>
</evidence>
<dbReference type="PRINTS" id="PR00300">
    <property type="entry name" value="CLPPROTEASEA"/>
</dbReference>
<dbReference type="PROSITE" id="PS00870">
    <property type="entry name" value="CLPAB_1"/>
    <property type="match status" value="1"/>
</dbReference>
<reference evidence="8" key="2">
    <citation type="journal article" date="2021" name="PeerJ">
        <title>Extensive microbial diversity within the chicken gut microbiome revealed by metagenomics and culture.</title>
        <authorList>
            <person name="Gilroy R."/>
            <person name="Ravi A."/>
            <person name="Getino M."/>
            <person name="Pursley I."/>
            <person name="Horton D.L."/>
            <person name="Alikhan N.F."/>
            <person name="Baker D."/>
            <person name="Gharbi K."/>
            <person name="Hall N."/>
            <person name="Watson M."/>
            <person name="Adriaenssens E.M."/>
            <person name="Foster-Nyarko E."/>
            <person name="Jarju S."/>
            <person name="Secka A."/>
            <person name="Antonio M."/>
            <person name="Oren A."/>
            <person name="Chaudhuri R.R."/>
            <person name="La Ragione R."/>
            <person name="Hildebrand F."/>
            <person name="Pallen M.J."/>
        </authorList>
    </citation>
    <scope>NUCLEOTIDE SEQUENCE</scope>
    <source>
        <strain evidence="8">10532</strain>
    </source>
</reference>
<dbReference type="GO" id="GO:0016887">
    <property type="term" value="F:ATP hydrolysis activity"/>
    <property type="evidence" value="ECO:0007669"/>
    <property type="project" value="InterPro"/>
</dbReference>
<dbReference type="Gene3D" id="1.10.8.60">
    <property type="match status" value="2"/>
</dbReference>
<dbReference type="GO" id="GO:0034605">
    <property type="term" value="P:cellular response to heat"/>
    <property type="evidence" value="ECO:0007669"/>
    <property type="project" value="TreeGrafter"/>
</dbReference>
<dbReference type="AlphaFoldDB" id="A0A9D9HR97"/>
<dbReference type="PANTHER" id="PTHR11638">
    <property type="entry name" value="ATP-DEPENDENT CLP PROTEASE"/>
    <property type="match status" value="1"/>
</dbReference>